<keyword evidence="3" id="KW-1185">Reference proteome</keyword>
<protein>
    <recommendedName>
        <fullName evidence="4">SLA1 homology domain-containing protein</fullName>
    </recommendedName>
</protein>
<reference evidence="2 3" key="1">
    <citation type="submission" date="2019-04" db="EMBL/GenBank/DDBJ databases">
        <authorList>
            <person name="Van Vliet M D."/>
        </authorList>
    </citation>
    <scope>NUCLEOTIDE SEQUENCE [LARGE SCALE GENOMIC DNA]</scope>
    <source>
        <strain evidence="2 3">F1</strain>
    </source>
</reference>
<name>A0A6C2TVI3_PONDE</name>
<sequence>MHMKRGRRWSLLLGVVFCGSIAQGTSKLHIFTSQQGQVVSARIIQVDSQRGLVELELENKQRKKVKPTVFIESDQAYIRDWAIGQAFMASSGFRFKGEKKVIEDWSESGGIGVNREFEKVVYICDLKNGSAYTFENIEVEYCVYWEQEYPEASGERKERLDYSGRNSINSVAPRTAVAVQTDPVTLVYQYLAGGYYYSNGATGKQSSKMKGVWLKAKLTTESGETFVRDFCEPASVMKQQVWKAPPKAEVETSSGKKKRKKK</sequence>
<evidence type="ECO:0000313" key="3">
    <source>
        <dbReference type="Proteomes" id="UP000366872"/>
    </source>
</evidence>
<proteinExistence type="predicted"/>
<dbReference type="Proteomes" id="UP000366872">
    <property type="component" value="Unassembled WGS sequence"/>
</dbReference>
<dbReference type="EMBL" id="CAAHFG010000001">
    <property type="protein sequence ID" value="VGO11547.1"/>
    <property type="molecule type" value="Genomic_DNA"/>
</dbReference>
<dbReference type="AlphaFoldDB" id="A0A6C2TVI3"/>
<evidence type="ECO:0008006" key="4">
    <source>
        <dbReference type="Google" id="ProtNLM"/>
    </source>
</evidence>
<organism evidence="2 3">
    <name type="scientific">Pontiella desulfatans</name>
    <dbReference type="NCBI Taxonomy" id="2750659"/>
    <lineage>
        <taxon>Bacteria</taxon>
        <taxon>Pseudomonadati</taxon>
        <taxon>Kiritimatiellota</taxon>
        <taxon>Kiritimatiellia</taxon>
        <taxon>Kiritimatiellales</taxon>
        <taxon>Pontiellaceae</taxon>
        <taxon>Pontiella</taxon>
    </lineage>
</organism>
<accession>A0A6C2TVI3</accession>
<evidence type="ECO:0000313" key="2">
    <source>
        <dbReference type="EMBL" id="VGO11547.1"/>
    </source>
</evidence>
<gene>
    <name evidence="2" type="ORF">PDESU_00092</name>
</gene>
<evidence type="ECO:0000256" key="1">
    <source>
        <dbReference type="SAM" id="MobiDB-lite"/>
    </source>
</evidence>
<feature type="region of interest" description="Disordered" evidence="1">
    <location>
        <begin position="242"/>
        <end position="262"/>
    </location>
</feature>